<comment type="caution">
    <text evidence="7">The sequence shown here is derived from an EMBL/GenBank/DDBJ whole genome shotgun (WGS) entry which is preliminary data.</text>
</comment>
<feature type="transmembrane region" description="Helical" evidence="6">
    <location>
        <begin position="214"/>
        <end position="231"/>
    </location>
</feature>
<feature type="transmembrane region" description="Helical" evidence="6">
    <location>
        <begin position="58"/>
        <end position="82"/>
    </location>
</feature>
<evidence type="ECO:0000313" key="7">
    <source>
        <dbReference type="EMBL" id="MBR1136334.1"/>
    </source>
</evidence>
<dbReference type="InterPro" id="IPR002549">
    <property type="entry name" value="AI-2E-like"/>
</dbReference>
<comment type="similarity">
    <text evidence="2">Belongs to the autoinducer-2 exporter (AI-2E) (TC 2.A.86) family.</text>
</comment>
<dbReference type="EMBL" id="JAFCLK010000009">
    <property type="protein sequence ID" value="MBR1136334.1"/>
    <property type="molecule type" value="Genomic_DNA"/>
</dbReference>
<feature type="transmembrane region" description="Helical" evidence="6">
    <location>
        <begin position="237"/>
        <end position="259"/>
    </location>
</feature>
<evidence type="ECO:0000256" key="4">
    <source>
        <dbReference type="ARBA" id="ARBA00022989"/>
    </source>
</evidence>
<keyword evidence="5 6" id="KW-0472">Membrane</keyword>
<dbReference type="PANTHER" id="PTHR21716">
    <property type="entry name" value="TRANSMEMBRANE PROTEIN"/>
    <property type="match status" value="1"/>
</dbReference>
<dbReference type="RefSeq" id="WP_012043141.1">
    <property type="nucleotide sequence ID" value="NZ_JABFDP010000010.1"/>
</dbReference>
<feature type="transmembrane region" description="Helical" evidence="6">
    <location>
        <begin position="266"/>
        <end position="288"/>
    </location>
</feature>
<reference evidence="8" key="1">
    <citation type="journal article" date="2021" name="ISME J.">
        <title>Evolutionary origin and ecological implication of a unique nif island in free-living Bradyrhizobium lineages.</title>
        <authorList>
            <person name="Tao J."/>
        </authorList>
    </citation>
    <scope>NUCLEOTIDE SEQUENCE [LARGE SCALE GENOMIC DNA]</scope>
    <source>
        <strain evidence="8">SZCCT0094</strain>
    </source>
</reference>
<dbReference type="Proteomes" id="UP001314635">
    <property type="component" value="Unassembled WGS sequence"/>
</dbReference>
<gene>
    <name evidence="7" type="ORF">JQ619_11200</name>
</gene>
<comment type="subcellular location">
    <subcellularLocation>
        <location evidence="1">Membrane</location>
        <topology evidence="1">Multi-pass membrane protein</topology>
    </subcellularLocation>
</comment>
<evidence type="ECO:0000313" key="8">
    <source>
        <dbReference type="Proteomes" id="UP001314635"/>
    </source>
</evidence>
<feature type="transmembrane region" description="Helical" evidence="6">
    <location>
        <begin position="308"/>
        <end position="338"/>
    </location>
</feature>
<feature type="transmembrane region" description="Helical" evidence="6">
    <location>
        <begin position="7"/>
        <end position="24"/>
    </location>
</feature>
<evidence type="ECO:0000256" key="2">
    <source>
        <dbReference type="ARBA" id="ARBA00009773"/>
    </source>
</evidence>
<feature type="transmembrane region" description="Helical" evidence="6">
    <location>
        <begin position="30"/>
        <end position="46"/>
    </location>
</feature>
<dbReference type="PANTHER" id="PTHR21716:SF4">
    <property type="entry name" value="TRANSMEMBRANE PROTEIN 245"/>
    <property type="match status" value="1"/>
</dbReference>
<evidence type="ECO:0000256" key="1">
    <source>
        <dbReference type="ARBA" id="ARBA00004141"/>
    </source>
</evidence>
<evidence type="ECO:0000256" key="6">
    <source>
        <dbReference type="SAM" id="Phobius"/>
    </source>
</evidence>
<evidence type="ECO:0000256" key="3">
    <source>
        <dbReference type="ARBA" id="ARBA00022692"/>
    </source>
</evidence>
<keyword evidence="8" id="KW-1185">Reference proteome</keyword>
<organism evidence="7 8">
    <name type="scientific">Bradyrhizobium denitrificans</name>
    <dbReference type="NCBI Taxonomy" id="2734912"/>
    <lineage>
        <taxon>Bacteria</taxon>
        <taxon>Pseudomonadati</taxon>
        <taxon>Pseudomonadota</taxon>
        <taxon>Alphaproteobacteria</taxon>
        <taxon>Hyphomicrobiales</taxon>
        <taxon>Nitrobacteraceae</taxon>
        <taxon>Bradyrhizobium</taxon>
    </lineage>
</organism>
<dbReference type="Pfam" id="PF01594">
    <property type="entry name" value="AI-2E_transport"/>
    <property type="match status" value="1"/>
</dbReference>
<proteinExistence type="inferred from homology"/>
<sequence>MRSFEDRVLLVLLVAITLTLGWILLPFYGAVLWGLVGAVVFAPLHRRLARSMHGRDGLAAAVVVLLVVLIVIIPLSLIGAALAQQATGVYAQAQSGQLDIGQYFQKMMEALPTWVVDLLNRFGLGSLAGLKDRLSAVLLRGSQMIAGQALNIGQGTFEFFVNLFLMLYLLFFLLRDQDALSERIATAIPLRTEQRNALLHKFTVVIRATVKGNLVVALAQGALGGLIFWFLGITAPLLWAVVMAFLSLLPAVGAGLVWFPVALYLLATGAIWHGVILIAYGALVIGLVDNLLRPILVGQDTKMPDYVVLISTLGGIEAFGLNGFIIGPAMAAMFIAIWSMFSDARRDGAFVQETPPGPG</sequence>
<evidence type="ECO:0000256" key="5">
    <source>
        <dbReference type="ARBA" id="ARBA00023136"/>
    </source>
</evidence>
<accession>A0ABS5G4X4</accession>
<feature type="transmembrane region" description="Helical" evidence="6">
    <location>
        <begin position="157"/>
        <end position="174"/>
    </location>
</feature>
<name>A0ABS5G4X4_9BRAD</name>
<protein>
    <submittedName>
        <fullName evidence="7">AI-2E family transporter</fullName>
    </submittedName>
</protein>
<keyword evidence="4 6" id="KW-1133">Transmembrane helix</keyword>
<keyword evidence="3 6" id="KW-0812">Transmembrane</keyword>